<comment type="caution">
    <text evidence="1">The sequence shown here is derived from an EMBL/GenBank/DDBJ whole genome shotgun (WGS) entry which is preliminary data.</text>
</comment>
<gene>
    <name evidence="1" type="primary">Acey_s0484.g2311</name>
    <name evidence="1" type="ORF">Y032_0484g2311</name>
</gene>
<reference evidence="2" key="1">
    <citation type="journal article" date="2015" name="Nat. Genet.">
        <title>The genome and transcriptome of the zoonotic hookworm Ancylostoma ceylanicum identify infection-specific gene families.</title>
        <authorList>
            <person name="Schwarz E.M."/>
            <person name="Hu Y."/>
            <person name="Antoshechkin I."/>
            <person name="Miller M.M."/>
            <person name="Sternberg P.W."/>
            <person name="Aroian R.V."/>
        </authorList>
    </citation>
    <scope>NUCLEOTIDE SEQUENCE</scope>
    <source>
        <strain evidence="2">HY135</strain>
    </source>
</reference>
<dbReference type="AlphaFoldDB" id="A0A016WWN9"/>
<dbReference type="EMBL" id="JARK01000084">
    <property type="protein sequence ID" value="EYC43677.1"/>
    <property type="molecule type" value="Genomic_DNA"/>
</dbReference>
<protein>
    <submittedName>
        <fullName evidence="1">Uncharacterized protein</fullName>
    </submittedName>
</protein>
<evidence type="ECO:0000313" key="2">
    <source>
        <dbReference type="Proteomes" id="UP000024635"/>
    </source>
</evidence>
<organism evidence="1 2">
    <name type="scientific">Ancylostoma ceylanicum</name>
    <dbReference type="NCBI Taxonomy" id="53326"/>
    <lineage>
        <taxon>Eukaryota</taxon>
        <taxon>Metazoa</taxon>
        <taxon>Ecdysozoa</taxon>
        <taxon>Nematoda</taxon>
        <taxon>Chromadorea</taxon>
        <taxon>Rhabditida</taxon>
        <taxon>Rhabditina</taxon>
        <taxon>Rhabditomorpha</taxon>
        <taxon>Strongyloidea</taxon>
        <taxon>Ancylostomatidae</taxon>
        <taxon>Ancylostomatinae</taxon>
        <taxon>Ancylostoma</taxon>
    </lineage>
</organism>
<dbReference type="Proteomes" id="UP000024635">
    <property type="component" value="Unassembled WGS sequence"/>
</dbReference>
<evidence type="ECO:0000313" key="1">
    <source>
        <dbReference type="EMBL" id="EYC43677.1"/>
    </source>
</evidence>
<proteinExistence type="predicted"/>
<accession>A0A016WWN9</accession>
<keyword evidence="2" id="KW-1185">Reference proteome</keyword>
<name>A0A016WWN9_9BILA</name>
<sequence>MDFLRSGEEARKIWSGNDCKSVVHVRGLKWSGGDSATTKNPEPQDPSISWEETICSLTNMKTCDNSYCSTSTVDRVRLRRQRILTTSKENRC</sequence>